<feature type="transmembrane region" description="Helical" evidence="7">
    <location>
        <begin position="78"/>
        <end position="97"/>
    </location>
</feature>
<comment type="subcellular location">
    <subcellularLocation>
        <location evidence="1">Membrane</location>
        <topology evidence="1">Multi-pass membrane protein</topology>
    </subcellularLocation>
</comment>
<proteinExistence type="inferred from homology"/>
<dbReference type="Pfam" id="PF20684">
    <property type="entry name" value="Fung_rhodopsin"/>
    <property type="match status" value="1"/>
</dbReference>
<dbReference type="EMBL" id="MU839830">
    <property type="protein sequence ID" value="KAK1757886.1"/>
    <property type="molecule type" value="Genomic_DNA"/>
</dbReference>
<comment type="similarity">
    <text evidence="5">Belongs to the SAT4 family.</text>
</comment>
<dbReference type="PANTHER" id="PTHR33048">
    <property type="entry name" value="PTH11-LIKE INTEGRAL MEMBRANE PROTEIN (AFU_ORTHOLOGUE AFUA_5G11245)"/>
    <property type="match status" value="1"/>
</dbReference>
<evidence type="ECO:0000256" key="1">
    <source>
        <dbReference type="ARBA" id="ARBA00004141"/>
    </source>
</evidence>
<keyword evidence="4 7" id="KW-0472">Membrane</keyword>
<dbReference type="AlphaFoldDB" id="A0AAJ0F7F4"/>
<feature type="domain" description="Rhodopsin" evidence="8">
    <location>
        <begin position="63"/>
        <end position="305"/>
    </location>
</feature>
<feature type="compositionally biased region" description="Polar residues" evidence="6">
    <location>
        <begin position="469"/>
        <end position="482"/>
    </location>
</feature>
<feature type="compositionally biased region" description="Basic and acidic residues" evidence="6">
    <location>
        <begin position="449"/>
        <end position="467"/>
    </location>
</feature>
<comment type="caution">
    <text evidence="9">The sequence shown here is derived from an EMBL/GenBank/DDBJ whole genome shotgun (WGS) entry which is preliminary data.</text>
</comment>
<feature type="transmembrane region" description="Helical" evidence="7">
    <location>
        <begin position="122"/>
        <end position="145"/>
    </location>
</feature>
<dbReference type="GO" id="GO:0016020">
    <property type="term" value="C:membrane"/>
    <property type="evidence" value="ECO:0007669"/>
    <property type="project" value="UniProtKB-SubCell"/>
</dbReference>
<accession>A0AAJ0F7F4</accession>
<feature type="transmembrane region" description="Helical" evidence="7">
    <location>
        <begin position="157"/>
        <end position="185"/>
    </location>
</feature>
<keyword evidence="3 7" id="KW-1133">Transmembrane helix</keyword>
<dbReference type="Proteomes" id="UP001239445">
    <property type="component" value="Unassembled WGS sequence"/>
</dbReference>
<evidence type="ECO:0000256" key="2">
    <source>
        <dbReference type="ARBA" id="ARBA00022692"/>
    </source>
</evidence>
<evidence type="ECO:0000313" key="10">
    <source>
        <dbReference type="Proteomes" id="UP001239445"/>
    </source>
</evidence>
<evidence type="ECO:0000256" key="7">
    <source>
        <dbReference type="SAM" id="Phobius"/>
    </source>
</evidence>
<dbReference type="InterPro" id="IPR052337">
    <property type="entry name" value="SAT4-like"/>
</dbReference>
<name>A0AAJ0F7F4_9PEZI</name>
<dbReference type="InterPro" id="IPR049326">
    <property type="entry name" value="Rhodopsin_dom_fungi"/>
</dbReference>
<evidence type="ECO:0000256" key="4">
    <source>
        <dbReference type="ARBA" id="ARBA00023136"/>
    </source>
</evidence>
<evidence type="ECO:0000256" key="3">
    <source>
        <dbReference type="ARBA" id="ARBA00022989"/>
    </source>
</evidence>
<feature type="region of interest" description="Disordered" evidence="6">
    <location>
        <begin position="449"/>
        <end position="498"/>
    </location>
</feature>
<keyword evidence="2 7" id="KW-0812">Transmembrane</keyword>
<feature type="region of interest" description="Disordered" evidence="6">
    <location>
        <begin position="332"/>
        <end position="363"/>
    </location>
</feature>
<sequence>MAAEAPSSPPGAPSNSTIPGNSTIPLNGSIWGDLPLNAGRSLQTDIIVCAVVTWTIGLTFVLLRFYTRFRLKRILGPTDWCIVPALLFSAGLSVSSIDQALKGAGKHAWDVDFRVLPGLEKAGWYGILFYNMSLVFTRISILLLYKRIFTYNWAKRAIQIVLVLVIALGIWFIASVCTTCVPLEAFWDWTLLMTSQVYCQPPNLWWGNAALHIASDLVIVALPMPALSKLNLPRKQKIALVLVFGMGFFVCIVSVLRLVTLIEIQTTRSLDATYTSAQIVFWSTVEVNASIACACTMTLKPLIQKWFPTLLSGNHDVRERSLRWITPLNTTRNSRQSYTRPGTNHQRAASDAQSRRGVPPLAPVDEKDATVCEVPGHTGVDLEAQRSMSVSTVVCEDDSSVVGMSALRAPPKAHLRLSIHVTKSVHVSKYPESPTPGEGASVDEKYVDREELVEDVAGHDHHHEGQRHATPSWQSETSTSAITKDFASMEESKERGRR</sequence>
<feature type="compositionally biased region" description="Polar residues" evidence="6">
    <location>
        <begin position="332"/>
        <end position="347"/>
    </location>
</feature>
<feature type="transmembrane region" description="Helical" evidence="7">
    <location>
        <begin position="45"/>
        <end position="66"/>
    </location>
</feature>
<feature type="transmembrane region" description="Helical" evidence="7">
    <location>
        <begin position="238"/>
        <end position="259"/>
    </location>
</feature>
<evidence type="ECO:0000256" key="6">
    <source>
        <dbReference type="SAM" id="MobiDB-lite"/>
    </source>
</evidence>
<evidence type="ECO:0000313" key="9">
    <source>
        <dbReference type="EMBL" id="KAK1757886.1"/>
    </source>
</evidence>
<feature type="transmembrane region" description="Helical" evidence="7">
    <location>
        <begin position="205"/>
        <end position="226"/>
    </location>
</feature>
<evidence type="ECO:0000256" key="5">
    <source>
        <dbReference type="ARBA" id="ARBA00038359"/>
    </source>
</evidence>
<dbReference type="PANTHER" id="PTHR33048:SF47">
    <property type="entry name" value="INTEGRAL MEMBRANE PROTEIN-RELATED"/>
    <property type="match status" value="1"/>
</dbReference>
<keyword evidence="10" id="KW-1185">Reference proteome</keyword>
<reference evidence="9" key="1">
    <citation type="submission" date="2023-06" db="EMBL/GenBank/DDBJ databases">
        <title>Genome-scale phylogeny and comparative genomics of the fungal order Sordariales.</title>
        <authorList>
            <consortium name="Lawrence Berkeley National Laboratory"/>
            <person name="Hensen N."/>
            <person name="Bonometti L."/>
            <person name="Westerberg I."/>
            <person name="Brannstrom I.O."/>
            <person name="Guillou S."/>
            <person name="Cros-Aarteil S."/>
            <person name="Calhoun S."/>
            <person name="Haridas S."/>
            <person name="Kuo A."/>
            <person name="Mondo S."/>
            <person name="Pangilinan J."/>
            <person name="Riley R."/>
            <person name="Labutti K."/>
            <person name="Andreopoulos B."/>
            <person name="Lipzen A."/>
            <person name="Chen C."/>
            <person name="Yanf M."/>
            <person name="Daum C."/>
            <person name="Ng V."/>
            <person name="Clum A."/>
            <person name="Steindorff A."/>
            <person name="Ohm R."/>
            <person name="Martin F."/>
            <person name="Silar P."/>
            <person name="Natvig D."/>
            <person name="Lalanne C."/>
            <person name="Gautier V."/>
            <person name="Ament-Velasquez S.L."/>
            <person name="Kruys A."/>
            <person name="Hutchinson M.I."/>
            <person name="Powell A.J."/>
            <person name="Barry K."/>
            <person name="Miller A.N."/>
            <person name="Grigoriev I.V."/>
            <person name="Debuchy R."/>
            <person name="Gladieux P."/>
            <person name="Thoren M.H."/>
            <person name="Johannesson H."/>
        </authorList>
    </citation>
    <scope>NUCLEOTIDE SEQUENCE</scope>
    <source>
        <strain evidence="9">PSN4</strain>
    </source>
</reference>
<evidence type="ECO:0000259" key="8">
    <source>
        <dbReference type="Pfam" id="PF20684"/>
    </source>
</evidence>
<organism evidence="9 10">
    <name type="scientific">Echria macrotheca</name>
    <dbReference type="NCBI Taxonomy" id="438768"/>
    <lineage>
        <taxon>Eukaryota</taxon>
        <taxon>Fungi</taxon>
        <taxon>Dikarya</taxon>
        <taxon>Ascomycota</taxon>
        <taxon>Pezizomycotina</taxon>
        <taxon>Sordariomycetes</taxon>
        <taxon>Sordariomycetidae</taxon>
        <taxon>Sordariales</taxon>
        <taxon>Schizotheciaceae</taxon>
        <taxon>Echria</taxon>
    </lineage>
</organism>
<protein>
    <recommendedName>
        <fullName evidence="8">Rhodopsin domain-containing protein</fullName>
    </recommendedName>
</protein>
<gene>
    <name evidence="9" type="ORF">QBC47DRAFT_166668</name>
</gene>